<dbReference type="OrthoDB" id="9997183at2"/>
<sequence length="146" mass="16694">MAKAGSIVFHLNSSDLESKGKADRLMTFYRQLLKNRRLTRFCKEAFIEKAERQLNGQEEQYTLLNYYIKSKGIDYILDAVQEKEKRPSPAADETEMNKAVNHIIQAVLKGIQTELRRPAPPIPVNAQNPDPLSKPKPDLFKLKALL</sequence>
<dbReference type="EMBL" id="CP013652">
    <property type="protein sequence ID" value="ALS24633.1"/>
    <property type="molecule type" value="Genomic_DNA"/>
</dbReference>
<reference evidence="2 3" key="2">
    <citation type="journal article" date="2016" name="Genome Announc.">
        <title>Complete Genome Sequences of Two Interactive Moderate Thermophiles, Paenibacillus napthalenovorans 32O-Y and Paenibacillus sp. 32O-W.</title>
        <authorList>
            <person name="Butler R.R.III."/>
            <person name="Wang J."/>
            <person name="Stark B.C."/>
            <person name="Pombert J.F."/>
        </authorList>
    </citation>
    <scope>NUCLEOTIDE SEQUENCE [LARGE SCALE GENOMIC DNA]</scope>
    <source>
        <strain evidence="2 3">32O-Y</strain>
    </source>
</reference>
<feature type="region of interest" description="Disordered" evidence="1">
    <location>
        <begin position="118"/>
        <end position="137"/>
    </location>
</feature>
<evidence type="ECO:0000256" key="1">
    <source>
        <dbReference type="SAM" id="MobiDB-lite"/>
    </source>
</evidence>
<dbReference type="RefSeq" id="WP_062410234.1">
    <property type="nucleotide sequence ID" value="NZ_CP013652.1"/>
</dbReference>
<reference evidence="3" key="1">
    <citation type="submission" date="2015-12" db="EMBL/GenBank/DDBJ databases">
        <title>Complete genome sequences of two moderately thermophilic Paenibacillus species.</title>
        <authorList>
            <person name="Butler R.III."/>
            <person name="Wang J."/>
            <person name="Stark B.C."/>
            <person name="Pombert J.-F."/>
        </authorList>
    </citation>
    <scope>NUCLEOTIDE SEQUENCE [LARGE SCALE GENOMIC DNA]</scope>
    <source>
        <strain evidence="3">32O-Y</strain>
    </source>
</reference>
<organism evidence="2 3">
    <name type="scientific">Paenibacillus naphthalenovorans</name>
    <dbReference type="NCBI Taxonomy" id="162209"/>
    <lineage>
        <taxon>Bacteria</taxon>
        <taxon>Bacillati</taxon>
        <taxon>Bacillota</taxon>
        <taxon>Bacilli</taxon>
        <taxon>Bacillales</taxon>
        <taxon>Paenibacillaceae</taxon>
        <taxon>Paenibacillus</taxon>
    </lineage>
</organism>
<evidence type="ECO:0000313" key="3">
    <source>
        <dbReference type="Proteomes" id="UP000061660"/>
    </source>
</evidence>
<dbReference type="PATRIC" id="fig|162209.4.peg.4589"/>
<dbReference type="Proteomes" id="UP000061660">
    <property type="component" value="Chromosome"/>
</dbReference>
<gene>
    <name evidence="2" type="ORF">IJ22_43470</name>
</gene>
<evidence type="ECO:0000313" key="2">
    <source>
        <dbReference type="EMBL" id="ALS24633.1"/>
    </source>
</evidence>
<keyword evidence="3" id="KW-1185">Reference proteome</keyword>
<proteinExistence type="predicted"/>
<name>A0A0U2UEF7_9BACL</name>
<dbReference type="STRING" id="162209.IJ22_43470"/>
<dbReference type="AlphaFoldDB" id="A0A0U2UEF7"/>
<dbReference type="KEGG" id="pnp:IJ22_43470"/>
<protein>
    <submittedName>
        <fullName evidence="2">Uncharacterized protein</fullName>
    </submittedName>
</protein>
<accession>A0A0U2UEF7</accession>